<sequence>MNGENRDFIIDRLERKLREKETEIDEIKKSLRDSILMELRSEFKNDLDINNRLSKAENRIQELANNLNGIMDELLDQKSLIRSFKKSAFERREQDVPTPVHPSVPVPPRETPAIKEPEARIFRDENKRVAPQTEIPRPPQSPVKTPSFSIRPTDLPRGPIGQTASVSQRFNIRDAQPEPAPVKKQEIEQRKTEYIIAENDDARGSRRKERNAPQASSCEFIVAKDNVSRKRSDTDYESVETRDDEDAVVTVTRRK</sequence>
<feature type="region of interest" description="Disordered" evidence="2">
    <location>
        <begin position="123"/>
        <end position="255"/>
    </location>
</feature>
<name>L0KWM7_METHD</name>
<feature type="region of interest" description="Disordered" evidence="2">
    <location>
        <begin position="91"/>
        <end position="111"/>
    </location>
</feature>
<evidence type="ECO:0000256" key="1">
    <source>
        <dbReference type="SAM" id="Coils"/>
    </source>
</evidence>
<evidence type="ECO:0000313" key="4">
    <source>
        <dbReference type="Proteomes" id="UP000010866"/>
    </source>
</evidence>
<dbReference type="KEGG" id="mhz:Metho_0068"/>
<dbReference type="AlphaFoldDB" id="L0KWM7"/>
<dbReference type="HOGENOM" id="CLU_088836_0_0_2"/>
<gene>
    <name evidence="3" type="ordered locus">Metho_0068</name>
</gene>
<keyword evidence="1" id="KW-0175">Coiled coil</keyword>
<evidence type="ECO:0000256" key="2">
    <source>
        <dbReference type="SAM" id="MobiDB-lite"/>
    </source>
</evidence>
<dbReference type="OrthoDB" id="121724at2157"/>
<feature type="coiled-coil region" evidence="1">
    <location>
        <begin position="10"/>
        <end position="73"/>
    </location>
</feature>
<feature type="compositionally biased region" description="Acidic residues" evidence="2">
    <location>
        <begin position="235"/>
        <end position="247"/>
    </location>
</feature>
<feature type="compositionally biased region" description="Pro residues" evidence="2">
    <location>
        <begin position="99"/>
        <end position="110"/>
    </location>
</feature>
<dbReference type="RefSeq" id="WP_015323533.1">
    <property type="nucleotide sequence ID" value="NC_019977.1"/>
</dbReference>
<proteinExistence type="predicted"/>
<keyword evidence="4" id="KW-1185">Reference proteome</keyword>
<dbReference type="EMBL" id="CP003362">
    <property type="protein sequence ID" value="AGB48364.1"/>
    <property type="molecule type" value="Genomic_DNA"/>
</dbReference>
<accession>L0KWM7</accession>
<evidence type="ECO:0000313" key="3">
    <source>
        <dbReference type="EMBL" id="AGB48364.1"/>
    </source>
</evidence>
<organism evidence="3 4">
    <name type="scientific">Methanomethylovorans hollandica (strain DSM 15978 / NBRC 107637 / DMS1)</name>
    <dbReference type="NCBI Taxonomy" id="867904"/>
    <lineage>
        <taxon>Archaea</taxon>
        <taxon>Methanobacteriati</taxon>
        <taxon>Methanobacteriota</taxon>
        <taxon>Stenosarchaea group</taxon>
        <taxon>Methanomicrobia</taxon>
        <taxon>Methanosarcinales</taxon>
        <taxon>Methanosarcinaceae</taxon>
        <taxon>Methanomethylovorans</taxon>
    </lineage>
</organism>
<dbReference type="STRING" id="867904.Metho_0068"/>
<dbReference type="Proteomes" id="UP000010866">
    <property type="component" value="Chromosome"/>
</dbReference>
<protein>
    <submittedName>
        <fullName evidence="3">Uncharacterized protein</fullName>
    </submittedName>
</protein>
<feature type="compositionally biased region" description="Basic and acidic residues" evidence="2">
    <location>
        <begin position="171"/>
        <end position="193"/>
    </location>
</feature>
<dbReference type="GeneID" id="14407848"/>
<reference evidence="4" key="1">
    <citation type="submission" date="2012-02" db="EMBL/GenBank/DDBJ databases">
        <title>Complete sequence of chromosome of Methanomethylovorans hollandica DSM 15978.</title>
        <authorList>
            <person name="Lucas S."/>
            <person name="Copeland A."/>
            <person name="Lapidus A."/>
            <person name="Glavina del Rio T."/>
            <person name="Dalin E."/>
            <person name="Tice H."/>
            <person name="Bruce D."/>
            <person name="Goodwin L."/>
            <person name="Pitluck S."/>
            <person name="Peters L."/>
            <person name="Mikhailova N."/>
            <person name="Held B."/>
            <person name="Kyrpides N."/>
            <person name="Mavromatis K."/>
            <person name="Ivanova N."/>
            <person name="Brettin T."/>
            <person name="Detter J.C."/>
            <person name="Han C."/>
            <person name="Larimer F."/>
            <person name="Land M."/>
            <person name="Hauser L."/>
            <person name="Markowitz V."/>
            <person name="Cheng J.-F."/>
            <person name="Hugenholtz P."/>
            <person name="Woyke T."/>
            <person name="Wu D."/>
            <person name="Spring S."/>
            <person name="Schroeder M."/>
            <person name="Brambilla E."/>
            <person name="Klenk H.-P."/>
            <person name="Eisen J.A."/>
        </authorList>
    </citation>
    <scope>NUCLEOTIDE SEQUENCE [LARGE SCALE GENOMIC DNA]</scope>
    <source>
        <strain evidence="4">DSM 15978 / NBRC 107637 / DMS1</strain>
    </source>
</reference>